<dbReference type="PROSITE" id="PS50110">
    <property type="entry name" value="RESPONSE_REGULATORY"/>
    <property type="match status" value="1"/>
</dbReference>
<dbReference type="Gene3D" id="3.40.50.2300">
    <property type="match status" value="1"/>
</dbReference>
<dbReference type="InterPro" id="IPR050595">
    <property type="entry name" value="Bact_response_regulator"/>
</dbReference>
<dbReference type="PANTHER" id="PTHR44591">
    <property type="entry name" value="STRESS RESPONSE REGULATOR PROTEIN 1"/>
    <property type="match status" value="1"/>
</dbReference>
<reference evidence="5 6" key="1">
    <citation type="journal article" date="2016" name="Nat. Commun.">
        <title>Thousands of microbial genomes shed light on interconnected biogeochemical processes in an aquifer system.</title>
        <authorList>
            <person name="Anantharaman K."/>
            <person name="Brown C.T."/>
            <person name="Hug L.A."/>
            <person name="Sharon I."/>
            <person name="Castelle C.J."/>
            <person name="Probst A.J."/>
            <person name="Thomas B.C."/>
            <person name="Singh A."/>
            <person name="Wilkins M.J."/>
            <person name="Karaoz U."/>
            <person name="Brodie E.L."/>
            <person name="Williams K.H."/>
            <person name="Hubbard S.S."/>
            <person name="Banfield J.F."/>
        </authorList>
    </citation>
    <scope>NUCLEOTIDE SEQUENCE [LARGE SCALE GENOMIC DNA]</scope>
</reference>
<dbReference type="SUPFAM" id="SSF52172">
    <property type="entry name" value="CheY-like"/>
    <property type="match status" value="1"/>
</dbReference>
<comment type="caution">
    <text evidence="5">The sequence shown here is derived from an EMBL/GenBank/DDBJ whole genome shotgun (WGS) entry which is preliminary data.</text>
</comment>
<dbReference type="SMART" id="SM00448">
    <property type="entry name" value="REC"/>
    <property type="match status" value="1"/>
</dbReference>
<dbReference type="InterPro" id="IPR001789">
    <property type="entry name" value="Sig_transdc_resp-reg_receiver"/>
</dbReference>
<accession>A0A1G2P814</accession>
<dbReference type="Pfam" id="PF00072">
    <property type="entry name" value="Response_reg"/>
    <property type="match status" value="1"/>
</dbReference>
<dbReference type="PANTHER" id="PTHR44591:SF14">
    <property type="entry name" value="PROTEIN PILG"/>
    <property type="match status" value="1"/>
</dbReference>
<dbReference type="AlphaFoldDB" id="A0A1G2P814"/>
<keyword evidence="1 3" id="KW-0597">Phosphoprotein</keyword>
<gene>
    <name evidence="5" type="ORF">A3G03_02515</name>
</gene>
<dbReference type="STRING" id="1802333.A3G03_02515"/>
<feature type="domain" description="Response regulatory" evidence="4">
    <location>
        <begin position="8"/>
        <end position="125"/>
    </location>
</feature>
<keyword evidence="2" id="KW-0902">Two-component regulatory system</keyword>
<evidence type="ECO:0000256" key="1">
    <source>
        <dbReference type="ARBA" id="ARBA00022553"/>
    </source>
</evidence>
<evidence type="ECO:0000313" key="5">
    <source>
        <dbReference type="EMBL" id="OHA43701.1"/>
    </source>
</evidence>
<evidence type="ECO:0000259" key="4">
    <source>
        <dbReference type="PROSITE" id="PS50110"/>
    </source>
</evidence>
<dbReference type="CDD" id="cd00156">
    <property type="entry name" value="REC"/>
    <property type="match status" value="1"/>
</dbReference>
<proteinExistence type="predicted"/>
<evidence type="ECO:0000313" key="6">
    <source>
        <dbReference type="Proteomes" id="UP000176355"/>
    </source>
</evidence>
<evidence type="ECO:0000256" key="3">
    <source>
        <dbReference type="PROSITE-ProRule" id="PRU00169"/>
    </source>
</evidence>
<dbReference type="InterPro" id="IPR011006">
    <property type="entry name" value="CheY-like_superfamily"/>
</dbReference>
<feature type="modified residue" description="4-aspartylphosphate" evidence="3">
    <location>
        <position position="58"/>
    </location>
</feature>
<sequence>MAEEKKEKVLIVDDDKFLLSMYAVKFKNRGFEVDTALSGAEALSKLQSDKVPGIIILDLIMPGMDGHEFMAKVREQKLAPKATVVVLTNQGQPEDIEKAKKYNIQGYIVKASTIPSEVLEEVMKMHQRKNN</sequence>
<protein>
    <recommendedName>
        <fullName evidence="4">Response regulatory domain-containing protein</fullName>
    </recommendedName>
</protein>
<evidence type="ECO:0000256" key="2">
    <source>
        <dbReference type="ARBA" id="ARBA00023012"/>
    </source>
</evidence>
<dbReference type="GO" id="GO:0000160">
    <property type="term" value="P:phosphorelay signal transduction system"/>
    <property type="evidence" value="ECO:0007669"/>
    <property type="project" value="UniProtKB-KW"/>
</dbReference>
<dbReference type="EMBL" id="MHSL01000019">
    <property type="protein sequence ID" value="OHA43701.1"/>
    <property type="molecule type" value="Genomic_DNA"/>
</dbReference>
<organism evidence="5 6">
    <name type="scientific">Candidatus Taylorbacteria bacterium RIFCSPLOWO2_12_FULL_44_15c</name>
    <dbReference type="NCBI Taxonomy" id="1802333"/>
    <lineage>
        <taxon>Bacteria</taxon>
        <taxon>Candidatus Tayloriibacteriota</taxon>
    </lineage>
</organism>
<name>A0A1G2P814_9BACT</name>
<dbReference type="Proteomes" id="UP000176355">
    <property type="component" value="Unassembled WGS sequence"/>
</dbReference>